<reference evidence="5 6" key="1">
    <citation type="journal article" date="2015" name="Nat. Commun.">
        <title>Outbred genome sequencing and CRISPR/Cas9 gene editing in butterflies.</title>
        <authorList>
            <person name="Li X."/>
            <person name="Fan D."/>
            <person name="Zhang W."/>
            <person name="Liu G."/>
            <person name="Zhang L."/>
            <person name="Zhao L."/>
            <person name="Fang X."/>
            <person name="Chen L."/>
            <person name="Dong Y."/>
            <person name="Chen Y."/>
            <person name="Ding Y."/>
            <person name="Zhao R."/>
            <person name="Feng M."/>
            <person name="Zhu Y."/>
            <person name="Feng Y."/>
            <person name="Jiang X."/>
            <person name="Zhu D."/>
            <person name="Xiang H."/>
            <person name="Feng X."/>
            <person name="Li S."/>
            <person name="Wang J."/>
            <person name="Zhang G."/>
            <person name="Kronforst M.R."/>
            <person name="Wang W."/>
        </authorList>
    </citation>
    <scope>NUCLEOTIDE SEQUENCE [LARGE SCALE GENOMIC DNA]</scope>
    <source>
        <strain evidence="5">Ya'a_city_454_Px</strain>
        <tissue evidence="5">Whole body</tissue>
    </source>
</reference>
<sequence>MCGSRAALLTGTPSHQSGMYGLHHGVHHFNTFDNITSLPNLLRQHGVYTGIIGKKHVGPDEVFRFDYEQTERNNHIDQVGRNITHIKLLAREFLASANRDNK</sequence>
<dbReference type="InterPro" id="IPR000917">
    <property type="entry name" value="Sulfatase_N"/>
</dbReference>
<comment type="similarity">
    <text evidence="2">Belongs to the sulfatase family.</text>
</comment>
<evidence type="ECO:0000313" key="6">
    <source>
        <dbReference type="Proteomes" id="UP000053268"/>
    </source>
</evidence>
<dbReference type="Gene3D" id="3.40.720.10">
    <property type="entry name" value="Alkaline Phosphatase, subunit A"/>
    <property type="match status" value="1"/>
</dbReference>
<dbReference type="STRING" id="66420.A0A194QAN2"/>
<evidence type="ECO:0000313" key="5">
    <source>
        <dbReference type="EMBL" id="KPJ02532.1"/>
    </source>
</evidence>
<evidence type="ECO:0000259" key="4">
    <source>
        <dbReference type="Pfam" id="PF00884"/>
    </source>
</evidence>
<name>A0A194QAN2_PAPXU</name>
<gene>
    <name evidence="5" type="ORF">RR46_09735</name>
</gene>
<keyword evidence="6" id="KW-1185">Reference proteome</keyword>
<evidence type="ECO:0000256" key="3">
    <source>
        <dbReference type="ARBA" id="ARBA00022801"/>
    </source>
</evidence>
<accession>A0A194QAN2</accession>
<dbReference type="PROSITE" id="PS00149">
    <property type="entry name" value="SULFATASE_2"/>
    <property type="match status" value="1"/>
</dbReference>
<dbReference type="Proteomes" id="UP000053268">
    <property type="component" value="Unassembled WGS sequence"/>
</dbReference>
<organism evidence="5 6">
    <name type="scientific">Papilio xuthus</name>
    <name type="common">Asian swallowtail butterfly</name>
    <dbReference type="NCBI Taxonomy" id="66420"/>
    <lineage>
        <taxon>Eukaryota</taxon>
        <taxon>Metazoa</taxon>
        <taxon>Ecdysozoa</taxon>
        <taxon>Arthropoda</taxon>
        <taxon>Hexapoda</taxon>
        <taxon>Insecta</taxon>
        <taxon>Pterygota</taxon>
        <taxon>Neoptera</taxon>
        <taxon>Endopterygota</taxon>
        <taxon>Lepidoptera</taxon>
        <taxon>Glossata</taxon>
        <taxon>Ditrysia</taxon>
        <taxon>Papilionoidea</taxon>
        <taxon>Papilionidae</taxon>
        <taxon>Papilioninae</taxon>
        <taxon>Papilio</taxon>
    </lineage>
</organism>
<feature type="domain" description="Sulfatase N-terminal" evidence="4">
    <location>
        <begin position="4"/>
        <end position="80"/>
    </location>
</feature>
<dbReference type="Pfam" id="PF00884">
    <property type="entry name" value="Sulfatase"/>
    <property type="match status" value="1"/>
</dbReference>
<protein>
    <submittedName>
        <fullName evidence="5">N-sulfoglucosamine sulfohydrolase</fullName>
    </submittedName>
</protein>
<comment type="cofactor">
    <cofactor evidence="1">
        <name>Ca(2+)</name>
        <dbReference type="ChEBI" id="CHEBI:29108"/>
    </cofactor>
</comment>
<dbReference type="InterPro" id="IPR024607">
    <property type="entry name" value="Sulfatase_CS"/>
</dbReference>
<dbReference type="AlphaFoldDB" id="A0A194QAN2"/>
<dbReference type="InterPro" id="IPR017850">
    <property type="entry name" value="Alkaline_phosphatase_core_sf"/>
</dbReference>
<dbReference type="GO" id="GO:0016787">
    <property type="term" value="F:hydrolase activity"/>
    <property type="evidence" value="ECO:0007669"/>
    <property type="project" value="UniProtKB-KW"/>
</dbReference>
<evidence type="ECO:0000256" key="1">
    <source>
        <dbReference type="ARBA" id="ARBA00001913"/>
    </source>
</evidence>
<keyword evidence="3 5" id="KW-0378">Hydrolase</keyword>
<evidence type="ECO:0000256" key="2">
    <source>
        <dbReference type="ARBA" id="ARBA00008779"/>
    </source>
</evidence>
<dbReference type="SUPFAM" id="SSF53649">
    <property type="entry name" value="Alkaline phosphatase-like"/>
    <property type="match status" value="1"/>
</dbReference>
<dbReference type="EMBL" id="KQ459232">
    <property type="protein sequence ID" value="KPJ02532.1"/>
    <property type="molecule type" value="Genomic_DNA"/>
</dbReference>
<proteinExistence type="inferred from homology"/>